<protein>
    <recommendedName>
        <fullName evidence="4">Clr5 domain-containing protein</fullName>
    </recommendedName>
</protein>
<accession>A0A9P8NBK5</accession>
<dbReference type="AlphaFoldDB" id="A0A9P8NBK5"/>
<sequence length="441" mass="50597">MFDRRIRGWGYKVNHAKDESNGDATGARTSNRKRKPKGSGDRQARSGMLGTPNETKFSDRDDLQTIPVIQSPDAYLLQEQMLSSVHNYALGVFQSRKWKFDPLRTYAPQGSQDFGAIWKDLSDQCFGAGILSRNHGQRREAIMKLQCILEGIEAVGNASDPHLLVRFWRLCRYLHGINLSTENEPSQPRGQILRLFITRFRDLARLNSGEQSPLYLLLDAFSKMDFEDAIWGLRIGHLRAIQTLQSIIGERHPMVLSMRVYYMKQWRIKDGRHHDMLVDHHLQTLRAAETTLGTSSDEAISILHDLTYYAYYSLQDDADMKTDKVLAFAIELRRRAGARLHGPCRWNMLTQYYTFATQILATMASAQNDLVQAESYIREAVARFHNGDVECQTRASMLLGKYERWIRDKNGPVWEVMRARETIQQLQSSLTNALSGKTRGH</sequence>
<evidence type="ECO:0000256" key="1">
    <source>
        <dbReference type="SAM" id="MobiDB-lite"/>
    </source>
</evidence>
<feature type="region of interest" description="Disordered" evidence="1">
    <location>
        <begin position="13"/>
        <end position="59"/>
    </location>
</feature>
<evidence type="ECO:0008006" key="4">
    <source>
        <dbReference type="Google" id="ProtNLM"/>
    </source>
</evidence>
<reference evidence="2" key="1">
    <citation type="submission" date="2021-08" db="EMBL/GenBank/DDBJ databases">
        <title>Global Aspergillus fumigatus from environmental and clinical sources.</title>
        <authorList>
            <person name="Barber A."/>
            <person name="Sae-Ong T."/>
        </authorList>
    </citation>
    <scope>NUCLEOTIDE SEQUENCE</scope>
    <source>
        <strain evidence="2">NRZ-2016-071</strain>
    </source>
</reference>
<name>A0A9P8NBK5_ASPFM</name>
<evidence type="ECO:0000313" key="2">
    <source>
        <dbReference type="EMBL" id="KAH1898008.1"/>
    </source>
</evidence>
<proteinExistence type="predicted"/>
<dbReference type="Proteomes" id="UP000813423">
    <property type="component" value="Unassembled WGS sequence"/>
</dbReference>
<gene>
    <name evidence="2" type="ORF">KXV57_000463</name>
</gene>
<comment type="caution">
    <text evidence="2">The sequence shown here is derived from an EMBL/GenBank/DDBJ whole genome shotgun (WGS) entry which is preliminary data.</text>
</comment>
<organism evidence="2 3">
    <name type="scientific">Aspergillus fumigatus</name>
    <name type="common">Neosartorya fumigata</name>
    <dbReference type="NCBI Taxonomy" id="746128"/>
    <lineage>
        <taxon>Eukaryota</taxon>
        <taxon>Fungi</taxon>
        <taxon>Dikarya</taxon>
        <taxon>Ascomycota</taxon>
        <taxon>Pezizomycotina</taxon>
        <taxon>Eurotiomycetes</taxon>
        <taxon>Eurotiomycetidae</taxon>
        <taxon>Eurotiales</taxon>
        <taxon>Aspergillaceae</taxon>
        <taxon>Aspergillus</taxon>
        <taxon>Aspergillus subgen. Fumigati</taxon>
    </lineage>
</organism>
<evidence type="ECO:0000313" key="3">
    <source>
        <dbReference type="Proteomes" id="UP000813423"/>
    </source>
</evidence>
<dbReference type="EMBL" id="JAIBSC010000100">
    <property type="protein sequence ID" value="KAH1898008.1"/>
    <property type="molecule type" value="Genomic_DNA"/>
</dbReference>